<organism evidence="1">
    <name type="scientific">Arundo donax</name>
    <name type="common">Giant reed</name>
    <name type="synonym">Donax arundinaceus</name>
    <dbReference type="NCBI Taxonomy" id="35708"/>
    <lineage>
        <taxon>Eukaryota</taxon>
        <taxon>Viridiplantae</taxon>
        <taxon>Streptophyta</taxon>
        <taxon>Embryophyta</taxon>
        <taxon>Tracheophyta</taxon>
        <taxon>Spermatophyta</taxon>
        <taxon>Magnoliopsida</taxon>
        <taxon>Liliopsida</taxon>
        <taxon>Poales</taxon>
        <taxon>Poaceae</taxon>
        <taxon>PACMAD clade</taxon>
        <taxon>Arundinoideae</taxon>
        <taxon>Arundineae</taxon>
        <taxon>Arundo</taxon>
    </lineage>
</organism>
<dbReference type="EMBL" id="GBRH01192628">
    <property type="protein sequence ID" value="JAE05268.1"/>
    <property type="molecule type" value="Transcribed_RNA"/>
</dbReference>
<dbReference type="AlphaFoldDB" id="A0A0A9FAG3"/>
<sequence>MAKNFKVMLIQFQHEEFSLQLLPNCYQISSGNQNIVLIFIQSLKHKSFKTKVNKVMQVLTFLLW</sequence>
<protein>
    <submittedName>
        <fullName evidence="1">Uncharacterized protein</fullName>
    </submittedName>
</protein>
<reference evidence="1" key="1">
    <citation type="submission" date="2014-09" db="EMBL/GenBank/DDBJ databases">
        <authorList>
            <person name="Magalhaes I.L.F."/>
            <person name="Oliveira U."/>
            <person name="Santos F.R."/>
            <person name="Vidigal T.H.D.A."/>
            <person name="Brescovit A.D."/>
            <person name="Santos A.J."/>
        </authorList>
    </citation>
    <scope>NUCLEOTIDE SEQUENCE</scope>
    <source>
        <tissue evidence="1">Shoot tissue taken approximately 20 cm above the soil surface</tissue>
    </source>
</reference>
<accession>A0A0A9FAG3</accession>
<name>A0A0A9FAG3_ARUDO</name>
<evidence type="ECO:0000313" key="1">
    <source>
        <dbReference type="EMBL" id="JAE05268.1"/>
    </source>
</evidence>
<reference evidence="1" key="2">
    <citation type="journal article" date="2015" name="Data Brief">
        <title>Shoot transcriptome of the giant reed, Arundo donax.</title>
        <authorList>
            <person name="Barrero R.A."/>
            <person name="Guerrero F.D."/>
            <person name="Moolhuijzen P."/>
            <person name="Goolsby J.A."/>
            <person name="Tidwell J."/>
            <person name="Bellgard S.E."/>
            <person name="Bellgard M.I."/>
        </authorList>
    </citation>
    <scope>NUCLEOTIDE SEQUENCE</scope>
    <source>
        <tissue evidence="1">Shoot tissue taken approximately 20 cm above the soil surface</tissue>
    </source>
</reference>
<proteinExistence type="predicted"/>